<feature type="compositionally biased region" description="Basic and acidic residues" evidence="1">
    <location>
        <begin position="637"/>
        <end position="646"/>
    </location>
</feature>
<feature type="compositionally biased region" description="Basic and acidic residues" evidence="1">
    <location>
        <begin position="305"/>
        <end position="321"/>
    </location>
</feature>
<feature type="region of interest" description="Disordered" evidence="1">
    <location>
        <begin position="423"/>
        <end position="443"/>
    </location>
</feature>
<feature type="compositionally biased region" description="Polar residues" evidence="1">
    <location>
        <begin position="265"/>
        <end position="279"/>
    </location>
</feature>
<feature type="region of interest" description="Disordered" evidence="1">
    <location>
        <begin position="1"/>
        <end position="324"/>
    </location>
</feature>
<dbReference type="Proteomes" id="UP000829720">
    <property type="component" value="Unassembled WGS sequence"/>
</dbReference>
<evidence type="ECO:0000313" key="3">
    <source>
        <dbReference type="Proteomes" id="UP000829720"/>
    </source>
</evidence>
<feature type="compositionally biased region" description="Polar residues" evidence="1">
    <location>
        <begin position="1"/>
        <end position="11"/>
    </location>
</feature>
<feature type="compositionally biased region" description="Polar residues" evidence="1">
    <location>
        <begin position="466"/>
        <end position="497"/>
    </location>
</feature>
<feature type="compositionally biased region" description="Basic and acidic residues" evidence="1">
    <location>
        <begin position="12"/>
        <end position="61"/>
    </location>
</feature>
<feature type="compositionally biased region" description="Basic and acidic residues" evidence="1">
    <location>
        <begin position="181"/>
        <end position="195"/>
    </location>
</feature>
<feature type="compositionally biased region" description="Basic and acidic residues" evidence="1">
    <location>
        <begin position="758"/>
        <end position="767"/>
    </location>
</feature>
<feature type="compositionally biased region" description="Polar residues" evidence="1">
    <location>
        <begin position="63"/>
        <end position="79"/>
    </location>
</feature>
<dbReference type="OrthoDB" id="8954231at2759"/>
<reference evidence="2" key="1">
    <citation type="submission" date="2021-01" db="EMBL/GenBank/DDBJ databases">
        <authorList>
            <person name="Zahm M."/>
            <person name="Roques C."/>
            <person name="Cabau C."/>
            <person name="Klopp C."/>
            <person name="Donnadieu C."/>
            <person name="Jouanno E."/>
            <person name="Lampietro C."/>
            <person name="Louis A."/>
            <person name="Herpin A."/>
            <person name="Echchiki A."/>
            <person name="Berthelot C."/>
            <person name="Parey E."/>
            <person name="Roest-Crollius H."/>
            <person name="Braasch I."/>
            <person name="Postlethwait J."/>
            <person name="Bobe J."/>
            <person name="Montfort J."/>
            <person name="Bouchez O."/>
            <person name="Begum T."/>
            <person name="Mejri S."/>
            <person name="Adams A."/>
            <person name="Chen W.-J."/>
            <person name="Guiguen Y."/>
        </authorList>
    </citation>
    <scope>NUCLEOTIDE SEQUENCE</scope>
    <source>
        <tissue evidence="2">Blood</tissue>
    </source>
</reference>
<name>A0A8T3E707_9TELE</name>
<feature type="compositionally biased region" description="Polar residues" evidence="1">
    <location>
        <begin position="745"/>
        <end position="757"/>
    </location>
</feature>
<feature type="compositionally biased region" description="Basic and acidic residues" evidence="1">
    <location>
        <begin position="110"/>
        <end position="131"/>
    </location>
</feature>
<evidence type="ECO:0000256" key="1">
    <source>
        <dbReference type="SAM" id="MobiDB-lite"/>
    </source>
</evidence>
<comment type="caution">
    <text evidence="2">The sequence shown here is derived from an EMBL/GenBank/DDBJ whole genome shotgun (WGS) entry which is preliminary data.</text>
</comment>
<dbReference type="EMBL" id="JAERUA010000002">
    <property type="protein sequence ID" value="KAI1902608.1"/>
    <property type="molecule type" value="Genomic_DNA"/>
</dbReference>
<accession>A0A8T3E707</accession>
<organism evidence="2 3">
    <name type="scientific">Albula goreensis</name>
    <dbReference type="NCBI Taxonomy" id="1534307"/>
    <lineage>
        <taxon>Eukaryota</taxon>
        <taxon>Metazoa</taxon>
        <taxon>Chordata</taxon>
        <taxon>Craniata</taxon>
        <taxon>Vertebrata</taxon>
        <taxon>Euteleostomi</taxon>
        <taxon>Actinopterygii</taxon>
        <taxon>Neopterygii</taxon>
        <taxon>Teleostei</taxon>
        <taxon>Albuliformes</taxon>
        <taxon>Albulidae</taxon>
        <taxon>Albula</taxon>
    </lineage>
</organism>
<protein>
    <submittedName>
        <fullName evidence="2">Uncharacterized protein</fullName>
    </submittedName>
</protein>
<gene>
    <name evidence="2" type="ORF">AGOR_G00017680</name>
</gene>
<feature type="compositionally biased region" description="Polar residues" evidence="1">
    <location>
        <begin position="88"/>
        <end position="104"/>
    </location>
</feature>
<feature type="region of interest" description="Disordered" evidence="1">
    <location>
        <begin position="568"/>
        <end position="662"/>
    </location>
</feature>
<sequence length="767" mass="84692">MQWNQQLQPYSTDHDTDYSMDRKPGESVDLRTDYNMDHKPDTQPDHNSCHSAEHKTVDHSDCAGSTQRPPCHPSQGSSDGEQEEVGSGSPQQCRTSVCSRNRSPSCPPAPEHKVLCHSETSRHREYRHSTPEHLLTAHVAVHGPGSTAPQNRDGDSECLTPSLLDVSDPEVESVATPVPDQHPRGHDLDGNKDGGDSVELLLGAPREGVGGGRREAPASLAEPGPSREKHALKSQPENEDIATSELEGEQKQQYICGGFAGMRTSLPSASPHQGQRSPSPSIPAAQWGCGTEQRTMPGKARRWRWTPEHKLQPEYEPEDRGMGAGRGKLFASLRSEESDIPPFADRMRFFEETSRSNSVLHLPGLVCPAGRLKVPSSNQRRYSYQGCRDENPQNSHCPPQAWRQTASCIVGRKPSDLEQNFSSRAHGREEPEQGLPVDGDGSGSLCDSNNPCTFCPISIPVHQDRPQQQPELNPRSDTPTEVQLGTKNEQTKPNWSFHQEERDQVLQPAEGAVREDCQRLGGGPRAPDRTSLYSVELEVEQGLEQWPSLSERGSTTCVDLQQVQTCPAPLQVATQGDLADSSEEPKRKKNPPPRPPPPNWEQFNRRRSSCHNLLSPSPSAHLLSHPEVTRQRSHSLPMREGEETHLYPDPPRLTDSPASPEHCPRLRALKALPPAEGDGRDMLEQQVEGERERHPACDAQLGLGAPLYRGQHSWAGAVRENGSKSGVHSAESYFTMTYQPQGLQSQTLFRSTTPTHSTVREASRHTL</sequence>
<keyword evidence="3" id="KW-1185">Reference proteome</keyword>
<evidence type="ECO:0000313" key="2">
    <source>
        <dbReference type="EMBL" id="KAI1902608.1"/>
    </source>
</evidence>
<dbReference type="AlphaFoldDB" id="A0A8T3E707"/>
<feature type="compositionally biased region" description="Low complexity" evidence="1">
    <location>
        <begin position="611"/>
        <end position="626"/>
    </location>
</feature>
<feature type="region of interest" description="Disordered" evidence="1">
    <location>
        <begin position="745"/>
        <end position="767"/>
    </location>
</feature>
<proteinExistence type="predicted"/>
<feature type="region of interest" description="Disordered" evidence="1">
    <location>
        <begin position="457"/>
        <end position="509"/>
    </location>
</feature>